<reference evidence="1" key="1">
    <citation type="submission" date="2023-06" db="EMBL/GenBank/DDBJ databases">
        <title>Genome-scale phylogeny and comparative genomics of the fungal order Sordariales.</title>
        <authorList>
            <consortium name="Lawrence Berkeley National Laboratory"/>
            <person name="Hensen N."/>
            <person name="Bonometti L."/>
            <person name="Westerberg I."/>
            <person name="Brannstrom I.O."/>
            <person name="Guillou S."/>
            <person name="Cros-Aarteil S."/>
            <person name="Calhoun S."/>
            <person name="Haridas S."/>
            <person name="Kuo A."/>
            <person name="Mondo S."/>
            <person name="Pangilinan J."/>
            <person name="Riley R."/>
            <person name="Labutti K."/>
            <person name="Andreopoulos B."/>
            <person name="Lipzen A."/>
            <person name="Chen C."/>
            <person name="Yanf M."/>
            <person name="Daum C."/>
            <person name="Ng V."/>
            <person name="Clum A."/>
            <person name="Steindorff A."/>
            <person name="Ohm R."/>
            <person name="Martin F."/>
            <person name="Silar P."/>
            <person name="Natvig D."/>
            <person name="Lalanne C."/>
            <person name="Gautier V."/>
            <person name="Ament-Velasquez S.L."/>
            <person name="Kruys A."/>
            <person name="Hutchinson M.I."/>
            <person name="Powell A.J."/>
            <person name="Barry K."/>
            <person name="Miller A.N."/>
            <person name="Grigoriev I.V."/>
            <person name="Debuchy R."/>
            <person name="Gladieux P."/>
            <person name="Thoren M.H."/>
            <person name="Johannesson H."/>
        </authorList>
    </citation>
    <scope>NUCLEOTIDE SEQUENCE</scope>
    <source>
        <strain evidence="1">CBS 540.89</strain>
    </source>
</reference>
<dbReference type="Proteomes" id="UP001172159">
    <property type="component" value="Unassembled WGS sequence"/>
</dbReference>
<organism evidence="1 2">
    <name type="scientific">Apiosordaria backusii</name>
    <dbReference type="NCBI Taxonomy" id="314023"/>
    <lineage>
        <taxon>Eukaryota</taxon>
        <taxon>Fungi</taxon>
        <taxon>Dikarya</taxon>
        <taxon>Ascomycota</taxon>
        <taxon>Pezizomycotina</taxon>
        <taxon>Sordariomycetes</taxon>
        <taxon>Sordariomycetidae</taxon>
        <taxon>Sordariales</taxon>
        <taxon>Lasiosphaeriaceae</taxon>
        <taxon>Apiosordaria</taxon>
    </lineage>
</organism>
<gene>
    <name evidence="1" type="ORF">B0T21DRAFT_281222</name>
</gene>
<evidence type="ECO:0000313" key="1">
    <source>
        <dbReference type="EMBL" id="KAK0744473.1"/>
    </source>
</evidence>
<dbReference type="AlphaFoldDB" id="A0AA40ES26"/>
<protein>
    <submittedName>
        <fullName evidence="1">Uncharacterized protein</fullName>
    </submittedName>
</protein>
<dbReference type="Gene3D" id="1.10.510.10">
    <property type="entry name" value="Transferase(Phosphotransferase) domain 1"/>
    <property type="match status" value="1"/>
</dbReference>
<dbReference type="EMBL" id="JAUKTV010000002">
    <property type="protein sequence ID" value="KAK0744473.1"/>
    <property type="molecule type" value="Genomic_DNA"/>
</dbReference>
<name>A0AA40ES26_9PEZI</name>
<sequence length="87" mass="10247">TIDDLYTGFPEKFAKYLRYIYSLGFKDQPDYNYLQNLLLQVLKDTSEVNNNEFNWMKVKERRLRELGMQCFAAGATNSDGHDRETTP</sequence>
<comment type="caution">
    <text evidence="1">The sequence shown here is derived from an EMBL/GenBank/DDBJ whole genome shotgun (WGS) entry which is preliminary data.</text>
</comment>
<proteinExistence type="predicted"/>
<accession>A0AA40ES26</accession>
<keyword evidence="2" id="KW-1185">Reference proteome</keyword>
<evidence type="ECO:0000313" key="2">
    <source>
        <dbReference type="Proteomes" id="UP001172159"/>
    </source>
</evidence>
<feature type="non-terminal residue" evidence="1">
    <location>
        <position position="1"/>
    </location>
</feature>